<keyword evidence="1 3" id="KW-0378">Hydrolase</keyword>
<dbReference type="Proteomes" id="UP000002505">
    <property type="component" value="Chromosome"/>
</dbReference>
<dbReference type="AlphaFoldDB" id="B8H8B3"/>
<keyword evidence="4" id="KW-1185">Reference proteome</keyword>
<dbReference type="RefSeq" id="WP_012630823.1">
    <property type="nucleotide sequence ID" value="NC_011886.1"/>
</dbReference>
<dbReference type="HOGENOM" id="CLU_020336_50_3_11"/>
<dbReference type="STRING" id="452863.Achl_0084"/>
<gene>
    <name evidence="3" type="ordered locus">Achl_0084</name>
</gene>
<dbReference type="Gene3D" id="3.40.50.1820">
    <property type="entry name" value="alpha/beta hydrolase"/>
    <property type="match status" value="1"/>
</dbReference>
<accession>B8H8B3</accession>
<dbReference type="Pfam" id="PF12697">
    <property type="entry name" value="Abhydrolase_6"/>
    <property type="match status" value="1"/>
</dbReference>
<dbReference type="KEGG" id="ach:Achl_0084"/>
<dbReference type="GO" id="GO:0016020">
    <property type="term" value="C:membrane"/>
    <property type="evidence" value="ECO:0007669"/>
    <property type="project" value="TreeGrafter"/>
</dbReference>
<dbReference type="PANTHER" id="PTHR43798:SF31">
    <property type="entry name" value="AB HYDROLASE SUPERFAMILY PROTEIN YCLE"/>
    <property type="match status" value="1"/>
</dbReference>
<dbReference type="InterPro" id="IPR000073">
    <property type="entry name" value="AB_hydrolase_1"/>
</dbReference>
<sequence length="246" mass="26083">MSHVPGTPVALLHGVGLDAGMWEPVRDALKRNSVAIDLPGHGRRPALTAPTSLAELAADVLERLPEKSHLVGFSLGALIAQYIARFHPDRVETLTCVNSVCRRTEDESTAVLTRLAAAESDFPATVEASIDRWYTGTSVPQSVVETTRRTLAGNDVGSFVHAYRVFATGDAVIGPELGNIHVPTLAVTGELDPGSTPDMTLRLAEAIPGARSLVVPGARHMLPVQDADVLAGAINDFIQESEGERA</sequence>
<organism evidence="3 4">
    <name type="scientific">Pseudarthrobacter chlorophenolicus (strain ATCC 700700 / DSM 12829 / CIP 107037 / JCM 12360 / KCTC 9906 / NCIMB 13794 / A6)</name>
    <name type="common">Arthrobacter chlorophenolicus</name>
    <dbReference type="NCBI Taxonomy" id="452863"/>
    <lineage>
        <taxon>Bacteria</taxon>
        <taxon>Bacillati</taxon>
        <taxon>Actinomycetota</taxon>
        <taxon>Actinomycetes</taxon>
        <taxon>Micrococcales</taxon>
        <taxon>Micrococcaceae</taxon>
        <taxon>Pseudarthrobacter</taxon>
    </lineage>
</organism>
<feature type="domain" description="AB hydrolase-1" evidence="2">
    <location>
        <begin position="11"/>
        <end position="231"/>
    </location>
</feature>
<dbReference type="GO" id="GO:0016787">
    <property type="term" value="F:hydrolase activity"/>
    <property type="evidence" value="ECO:0007669"/>
    <property type="project" value="UniProtKB-KW"/>
</dbReference>
<dbReference type="PANTHER" id="PTHR43798">
    <property type="entry name" value="MONOACYLGLYCEROL LIPASE"/>
    <property type="match status" value="1"/>
</dbReference>
<evidence type="ECO:0000313" key="3">
    <source>
        <dbReference type="EMBL" id="ACL38087.1"/>
    </source>
</evidence>
<dbReference type="InterPro" id="IPR029058">
    <property type="entry name" value="AB_hydrolase_fold"/>
</dbReference>
<evidence type="ECO:0000259" key="2">
    <source>
        <dbReference type="Pfam" id="PF12697"/>
    </source>
</evidence>
<name>B8H8B3_PSECP</name>
<dbReference type="SUPFAM" id="SSF53474">
    <property type="entry name" value="alpha/beta-Hydrolases"/>
    <property type="match status" value="1"/>
</dbReference>
<dbReference type="InterPro" id="IPR050266">
    <property type="entry name" value="AB_hydrolase_sf"/>
</dbReference>
<dbReference type="MEROPS" id="S33.A75"/>
<dbReference type="EMBL" id="CP001341">
    <property type="protein sequence ID" value="ACL38087.1"/>
    <property type="molecule type" value="Genomic_DNA"/>
</dbReference>
<evidence type="ECO:0000256" key="1">
    <source>
        <dbReference type="ARBA" id="ARBA00022801"/>
    </source>
</evidence>
<evidence type="ECO:0000313" key="4">
    <source>
        <dbReference type="Proteomes" id="UP000002505"/>
    </source>
</evidence>
<reference evidence="3" key="1">
    <citation type="submission" date="2009-01" db="EMBL/GenBank/DDBJ databases">
        <title>Complete sequence of chromosome of Arthrobacter chlorophenolicus A6.</title>
        <authorList>
            <consortium name="US DOE Joint Genome Institute"/>
            <person name="Lucas S."/>
            <person name="Copeland A."/>
            <person name="Lapidus A."/>
            <person name="Glavina del Rio T."/>
            <person name="Tice H."/>
            <person name="Bruce D."/>
            <person name="Goodwin L."/>
            <person name="Pitluck S."/>
            <person name="Goltsman E."/>
            <person name="Clum A."/>
            <person name="Larimer F."/>
            <person name="Land M."/>
            <person name="Hauser L."/>
            <person name="Kyrpides N."/>
            <person name="Mikhailova N."/>
            <person name="Jansson J."/>
            <person name="Richardson P."/>
        </authorList>
    </citation>
    <scope>NUCLEOTIDE SEQUENCE [LARGE SCALE GENOMIC DNA]</scope>
    <source>
        <strain evidence="3">A6</strain>
    </source>
</reference>
<proteinExistence type="predicted"/>
<dbReference type="eggNOG" id="COG2267">
    <property type="taxonomic scope" value="Bacteria"/>
</dbReference>
<protein>
    <submittedName>
        <fullName evidence="3">Alpha/beta hydrolase fold protein</fullName>
    </submittedName>
</protein>